<dbReference type="EMBL" id="GL883077">
    <property type="protein sequence ID" value="EGF93309.1"/>
    <property type="molecule type" value="Genomic_DNA"/>
</dbReference>
<protein>
    <submittedName>
        <fullName evidence="2">Uncharacterized protein</fullName>
    </submittedName>
</protein>
<organism evidence="2 3">
    <name type="scientific">Asticcacaulis biprosthecium C19</name>
    <dbReference type="NCBI Taxonomy" id="715226"/>
    <lineage>
        <taxon>Bacteria</taxon>
        <taxon>Pseudomonadati</taxon>
        <taxon>Pseudomonadota</taxon>
        <taxon>Alphaproteobacteria</taxon>
        <taxon>Caulobacterales</taxon>
        <taxon>Caulobacteraceae</taxon>
        <taxon>Asticcacaulis</taxon>
    </lineage>
</organism>
<evidence type="ECO:0000313" key="3">
    <source>
        <dbReference type="Proteomes" id="UP000006512"/>
    </source>
</evidence>
<dbReference type="STRING" id="715226.ABI_17490"/>
<gene>
    <name evidence="2" type="ORF">ABI_17490</name>
</gene>
<evidence type="ECO:0000256" key="1">
    <source>
        <dbReference type="SAM" id="Coils"/>
    </source>
</evidence>
<reference evidence="3" key="1">
    <citation type="submission" date="2011-03" db="EMBL/GenBank/DDBJ databases">
        <title>Draft genome sequence of Brevundimonas diminuta.</title>
        <authorList>
            <person name="Brown P.J.B."/>
            <person name="Buechlein A."/>
            <person name="Hemmerich C."/>
            <person name="Brun Y.V."/>
        </authorList>
    </citation>
    <scope>NUCLEOTIDE SEQUENCE [LARGE SCALE GENOMIC DNA]</scope>
    <source>
        <strain evidence="3">C19</strain>
    </source>
</reference>
<dbReference type="RefSeq" id="WP_006272505.1">
    <property type="nucleotide sequence ID" value="NZ_GL883077.1"/>
</dbReference>
<sequence length="89" mass="9597">MTNETPAILLTSADIDTIEQEKAGLEAEISAMEVRRAELEVRRSELSDRLAKIRALLDALGLGAVSQLASNSLYAARNVRSVSRNGVIS</sequence>
<dbReference type="Proteomes" id="UP000006512">
    <property type="component" value="Unassembled WGS sequence"/>
</dbReference>
<feature type="coiled-coil region" evidence="1">
    <location>
        <begin position="15"/>
        <end position="56"/>
    </location>
</feature>
<evidence type="ECO:0000313" key="2">
    <source>
        <dbReference type="EMBL" id="EGF93309.1"/>
    </source>
</evidence>
<keyword evidence="3" id="KW-1185">Reference proteome</keyword>
<dbReference type="HOGENOM" id="CLU_2448276_0_0_5"/>
<accession>F4QKD1</accession>
<name>F4QKD1_9CAUL</name>
<dbReference type="AlphaFoldDB" id="F4QKD1"/>
<dbReference type="OrthoDB" id="7173539at2"/>
<proteinExistence type="predicted"/>
<keyword evidence="1" id="KW-0175">Coiled coil</keyword>